<name>A0AC35F0U5_9BILA</name>
<reference evidence="2" key="1">
    <citation type="submission" date="2022-11" db="UniProtKB">
        <authorList>
            <consortium name="WormBaseParasite"/>
        </authorList>
    </citation>
    <scope>IDENTIFICATION</scope>
</reference>
<proteinExistence type="predicted"/>
<protein>
    <submittedName>
        <fullName evidence="2">Cyclin-like domain-containing protein</fullName>
    </submittedName>
</protein>
<dbReference type="Proteomes" id="UP000887580">
    <property type="component" value="Unplaced"/>
</dbReference>
<dbReference type="WBParaSite" id="PS1159_v2.g12726.t1">
    <property type="protein sequence ID" value="PS1159_v2.g12726.t1"/>
    <property type="gene ID" value="PS1159_v2.g12726"/>
</dbReference>
<evidence type="ECO:0000313" key="1">
    <source>
        <dbReference type="Proteomes" id="UP000887580"/>
    </source>
</evidence>
<sequence>MSITTRNDRQLVNANSGWIFTLRDINDSPSRAAGIDNESEQKLRREGCNIIWNVGSTLKLKENPTLYTACTFFHRFYMVQSFKEYPLEVAALGCLFLAGKVEETPKKCRDVVNVAKEVLPDKFSSATLLQDVFQFERILLSTLGFDLNLENPYTFLMKYAKIFNIESTKKREIVQFAWTFLNDCAGTTLCLQYEPEIIAIAILQLGFKFHKMDMTTISYENKSDGSFWWDNFVEGMQNQHIDDVCHFALDYYENISRRSNTTMENGSALENMATSP</sequence>
<accession>A0AC35F0U5</accession>
<organism evidence="1 2">
    <name type="scientific">Panagrolaimus sp. PS1159</name>
    <dbReference type="NCBI Taxonomy" id="55785"/>
    <lineage>
        <taxon>Eukaryota</taxon>
        <taxon>Metazoa</taxon>
        <taxon>Ecdysozoa</taxon>
        <taxon>Nematoda</taxon>
        <taxon>Chromadorea</taxon>
        <taxon>Rhabditida</taxon>
        <taxon>Tylenchina</taxon>
        <taxon>Panagrolaimomorpha</taxon>
        <taxon>Panagrolaimoidea</taxon>
        <taxon>Panagrolaimidae</taxon>
        <taxon>Panagrolaimus</taxon>
    </lineage>
</organism>
<evidence type="ECO:0000313" key="2">
    <source>
        <dbReference type="WBParaSite" id="PS1159_v2.g12726.t1"/>
    </source>
</evidence>